<evidence type="ECO:0000256" key="6">
    <source>
        <dbReference type="ARBA" id="ARBA00022553"/>
    </source>
</evidence>
<feature type="region of interest" description="Disordered" evidence="23">
    <location>
        <begin position="64"/>
        <end position="83"/>
    </location>
</feature>
<sequence>MAVPHYVSTEWVGLRHATLRFRPSKVQVKSPKAHDGQEAGEEGAAPDQGFSVWSWLPGSWSDGIPWFSSPKDPKKPQDQPPVETHKIECYLSAVYIGEYGERKSKVSKASKKSSEPQEGVKETPVPSTGHQADVGGQNTAPDNSLTPLEGDKDDLRPPGIESEVWNAWLEYWEVWKEVLIPLSWVHKYRGHCTPEYIVWHDSYLQDYPEVLPWITEELGISELQEDTTGASKLGGNTETNVCKEAAEATEDKDNSSDSEFDMTEFYDFLNGDIDSVGERAEQIPRDNESWGKKDESVNANVNATPDGTSDTKGGADRKMLDDLYAKHTKKRYLVHLRTFLHSSGVESSQDLDAFFKTEAGIDFLIETAAIEAETNTTKLSDDTRNSQTITNTSTIHDKANKLKSQEQTEDTREGTRENGTGTTNHEELESSPIPQGDSSREGREAVPCKDERTEPHASEETGAVVEWSGSEESTQGEALNASGVSVSANQEHKTSKRRRRKKDTIKFQGTSWALQYVQGKTAVQSEDPQPTERPTVSPEPHRAVPGSPSLAFESHEAAAVTLEPAGTCEALPGPSDKENIRTSEVDDWKLDEEEEDSIQAFLDDLRESERIFWKRYQRAQEKQAELQALSEPHTRLGRLLADCRSSLDRAAVSLQSIFLSFTALHFLNMALPGIAVIEYESSVTEEVPGERKRLKYKFDDFTFDQRMNLERYLPRIAKFCLRTMKDVVVPMAVRHFTNLGLLAASEIELQFPPVVFGVRWLPLPEPSFSGDGKNINRHQRRFHRFLEEQDPNVSPSCTVQLRGKVMHRVNLEPDPRKPQRVYQEVVREEGSMEDSRPHLTARVLHLGKSGGSGDSSAHSEVEWQAAEITFDKDGNFCVTKDNSSTSRQTKDSDGEVEVWNRIISGCQRLSYWEKGSSLPLDLSKNIQKYWAQRYRLFLNYDQGIKLDSESWYSVTPEFLAAHQARRCRSAVAVDAMCGAGGNAIQLAKTCGQVIAIDKDPRKVELARHNAQVYGVADCIDFRVGNFFKLASSLKADVVYLSPPWGGMEYLEEEVYNVYHLGGTMNCARLLRAAQSITPNVALYLPRNSDVCQVIALAGLDGAVDIETTFMGPKKKAITAYFGDLAAKCF</sequence>
<feature type="compositionally biased region" description="Polar residues" evidence="23">
    <location>
        <begin position="297"/>
        <end position="311"/>
    </location>
</feature>
<evidence type="ECO:0000256" key="22">
    <source>
        <dbReference type="ARBA" id="ARBA00081504"/>
    </source>
</evidence>
<proteinExistence type="inferred from homology"/>
<dbReference type="PANTHER" id="PTHR14741">
    <property type="entry name" value="S-ADENOSYLMETHIONINE-DEPENDENT METHYLTRANSFERASE RELATED"/>
    <property type="match status" value="1"/>
</dbReference>
<dbReference type="Pfam" id="PF09445">
    <property type="entry name" value="Methyltransf_15"/>
    <property type="match status" value="1"/>
</dbReference>
<protein>
    <recommendedName>
        <fullName evidence="4">Trimethylguanosine synthase</fullName>
    </recommendedName>
    <alternativeName>
        <fullName evidence="18">Cap-specific guanine-N(2) methyltransferase</fullName>
    </alternativeName>
    <alternativeName>
        <fullName evidence="21">Nuclear receptor coactivator 6-interacting protein</fullName>
    </alternativeName>
    <alternativeName>
        <fullName evidence="22">PRIP-interacting protein with methyltransferase motif</fullName>
    </alternativeName>
</protein>
<keyword evidence="8" id="KW-0808">Transferase</keyword>
<dbReference type="GO" id="GO:0005730">
    <property type="term" value="C:nucleolus"/>
    <property type="evidence" value="ECO:0007669"/>
    <property type="project" value="UniProtKB-SubCell"/>
</dbReference>
<evidence type="ECO:0000256" key="13">
    <source>
        <dbReference type="ARBA" id="ARBA00025783"/>
    </source>
</evidence>
<evidence type="ECO:0000256" key="1">
    <source>
        <dbReference type="ARBA" id="ARBA00004408"/>
    </source>
</evidence>
<reference evidence="24" key="1">
    <citation type="submission" date="2015-09" db="EMBL/GenBank/DDBJ databases">
        <title>Scylla olivacea transcriptome.</title>
        <authorList>
            <person name="Ikhwanuddin M."/>
        </authorList>
    </citation>
    <scope>NUCLEOTIDE SEQUENCE</scope>
</reference>
<keyword evidence="11" id="KW-0804">Transcription</keyword>
<evidence type="ECO:0000256" key="23">
    <source>
        <dbReference type="SAM" id="MobiDB-lite"/>
    </source>
</evidence>
<feature type="compositionally biased region" description="Polar residues" evidence="23">
    <location>
        <begin position="470"/>
        <end position="489"/>
    </location>
</feature>
<evidence type="ECO:0000256" key="7">
    <source>
        <dbReference type="ARBA" id="ARBA00022603"/>
    </source>
</evidence>
<comment type="similarity">
    <text evidence="13">Belongs to the methyltransferase superfamily. Trimethylguanosine synthase family.</text>
</comment>
<feature type="region of interest" description="Disordered" evidence="23">
    <location>
        <begin position="25"/>
        <end position="52"/>
    </location>
</feature>
<organism evidence="24">
    <name type="scientific">Scylla olivacea</name>
    <name type="common">Orange mud crab</name>
    <name type="synonym">Cancer olivacea</name>
    <dbReference type="NCBI Taxonomy" id="85551"/>
    <lineage>
        <taxon>Eukaryota</taxon>
        <taxon>Metazoa</taxon>
        <taxon>Ecdysozoa</taxon>
        <taxon>Arthropoda</taxon>
        <taxon>Crustacea</taxon>
        <taxon>Multicrustacea</taxon>
        <taxon>Malacostraca</taxon>
        <taxon>Eumalacostraca</taxon>
        <taxon>Eucarida</taxon>
        <taxon>Decapoda</taxon>
        <taxon>Pleocyemata</taxon>
        <taxon>Brachyura</taxon>
        <taxon>Eubrachyura</taxon>
        <taxon>Portunoidea</taxon>
        <taxon>Portunidae</taxon>
        <taxon>Portuninae</taxon>
        <taxon>Scylla</taxon>
    </lineage>
</organism>
<dbReference type="FunFam" id="3.40.50.150:FF:000066">
    <property type="entry name" value="Trimethylguanosine synthase 1"/>
    <property type="match status" value="1"/>
</dbReference>
<feature type="region of interest" description="Disordered" evidence="23">
    <location>
        <begin position="106"/>
        <end position="157"/>
    </location>
</feature>
<evidence type="ECO:0000256" key="18">
    <source>
        <dbReference type="ARBA" id="ARBA00049790"/>
    </source>
</evidence>
<evidence type="ECO:0000256" key="14">
    <source>
        <dbReference type="ARBA" id="ARBA00047418"/>
    </source>
</evidence>
<feature type="compositionally biased region" description="Basic and acidic residues" evidence="23">
    <location>
        <begin position="71"/>
        <end position="83"/>
    </location>
</feature>
<feature type="compositionally biased region" description="Basic and acidic residues" evidence="23">
    <location>
        <begin position="112"/>
        <end position="121"/>
    </location>
</feature>
<dbReference type="Gene3D" id="3.40.50.150">
    <property type="entry name" value="Vaccinia Virus protein VP39"/>
    <property type="match status" value="1"/>
</dbReference>
<evidence type="ECO:0000256" key="9">
    <source>
        <dbReference type="ARBA" id="ARBA00022691"/>
    </source>
</evidence>
<evidence type="ECO:0000256" key="19">
    <source>
        <dbReference type="ARBA" id="ARBA00057179"/>
    </source>
</evidence>
<dbReference type="CDD" id="cd02440">
    <property type="entry name" value="AdoMet_MTases"/>
    <property type="match status" value="1"/>
</dbReference>
<evidence type="ECO:0000256" key="5">
    <source>
        <dbReference type="ARBA" id="ARBA00022490"/>
    </source>
</evidence>
<dbReference type="InterPro" id="IPR029063">
    <property type="entry name" value="SAM-dependent_MTases_sf"/>
</dbReference>
<evidence type="ECO:0000256" key="16">
    <source>
        <dbReference type="ARBA" id="ARBA00048763"/>
    </source>
</evidence>
<comment type="catalytic activity">
    <reaction evidence="17">
        <text>a 5'-end (N(7)-methyl 5'-triphosphoguanosine)-ribonucleoside in snRNA + S-adenosyl-L-methionine = a 5'-end (N(2),N(7)-dimethyl 5'-triphosphoguanosine)-ribonucleoside in snRNA + S-adenosyl-L-homocysteine + H(+)</text>
        <dbReference type="Rhea" id="RHEA:78471"/>
        <dbReference type="Rhea" id="RHEA-COMP:19085"/>
        <dbReference type="Rhea" id="RHEA-COMP:19087"/>
        <dbReference type="ChEBI" id="CHEBI:15378"/>
        <dbReference type="ChEBI" id="CHEBI:57856"/>
        <dbReference type="ChEBI" id="CHEBI:59789"/>
        <dbReference type="ChEBI" id="CHEBI:156461"/>
        <dbReference type="ChEBI" id="CHEBI:172880"/>
    </reaction>
    <physiologicalReaction direction="left-to-right" evidence="17">
        <dbReference type="Rhea" id="RHEA:78472"/>
    </physiologicalReaction>
</comment>
<feature type="region of interest" description="Disordered" evidence="23">
    <location>
        <begin position="376"/>
        <end position="504"/>
    </location>
</feature>
<evidence type="ECO:0000313" key="24">
    <source>
        <dbReference type="EMBL" id="JAI62893.1"/>
    </source>
</evidence>
<feature type="compositionally biased region" description="Polar residues" evidence="23">
    <location>
        <begin position="521"/>
        <end position="534"/>
    </location>
</feature>
<dbReference type="EMBL" id="GDRN01076444">
    <property type="protein sequence ID" value="JAI62893.1"/>
    <property type="molecule type" value="Transcribed_RNA"/>
</dbReference>
<keyword evidence="9" id="KW-0949">S-adenosyl-L-methionine</keyword>
<evidence type="ECO:0000256" key="21">
    <source>
        <dbReference type="ARBA" id="ARBA00079339"/>
    </source>
</evidence>
<comment type="function">
    <text evidence="19">Catalyzes the 2 serial methylation steps for the conversion of the 7-monomethylguanosine (m(7)G) caps of snRNAs and snoRNAs to a 2,2,7-trimethylguanosine (m(2,2,7)G) cap structure. The enzyme is specific for guanine, and N7 methylation must precede N2 methylation. Hypermethylation of the m7G cap of U snRNAs leads to their concentration in nuclear foci, their colocalization with coilin and the formation of canonical Cajal bodies (CBs). Plays a role in transcriptional regulation.</text>
</comment>
<evidence type="ECO:0000256" key="12">
    <source>
        <dbReference type="ARBA" id="ARBA00023242"/>
    </source>
</evidence>
<feature type="compositionally biased region" description="Basic and acidic residues" evidence="23">
    <location>
        <begin position="395"/>
        <end position="416"/>
    </location>
</feature>
<name>A0A0P4WBH3_SCYOL</name>
<dbReference type="SUPFAM" id="SSF53335">
    <property type="entry name" value="S-adenosyl-L-methionine-dependent methyltransferases"/>
    <property type="match status" value="1"/>
</dbReference>
<feature type="compositionally biased region" description="Polar residues" evidence="23">
    <location>
        <begin position="385"/>
        <end position="394"/>
    </location>
</feature>
<dbReference type="GO" id="GO:0071164">
    <property type="term" value="F:RNA cap trimethylguanosine synthase activity"/>
    <property type="evidence" value="ECO:0007669"/>
    <property type="project" value="TreeGrafter"/>
</dbReference>
<feature type="compositionally biased region" description="Polar residues" evidence="23">
    <location>
        <begin position="125"/>
        <end position="146"/>
    </location>
</feature>
<comment type="catalytic activity">
    <reaction evidence="14">
        <text>a 5'-end (N(2),N(7)-dimethyl 5'-triphosphoguanosine)-ribonucleoside in snoRNA + S-adenosyl-L-methionine = a 5'-end (N(2),N(2),N(7)-trimethyl 5'-triphosphoguanosine)-ribonucleoside in snoRNA + S-adenosyl-L-homocysteine + H(+)</text>
        <dbReference type="Rhea" id="RHEA:78507"/>
        <dbReference type="Rhea" id="RHEA-COMP:19088"/>
        <dbReference type="Rhea" id="RHEA-COMP:19090"/>
        <dbReference type="ChEBI" id="CHEBI:15378"/>
        <dbReference type="ChEBI" id="CHEBI:57856"/>
        <dbReference type="ChEBI" id="CHEBI:59789"/>
        <dbReference type="ChEBI" id="CHEBI:167623"/>
        <dbReference type="ChEBI" id="CHEBI:172880"/>
    </reaction>
    <physiologicalReaction direction="left-to-right" evidence="14">
        <dbReference type="Rhea" id="RHEA:78508"/>
    </physiologicalReaction>
</comment>
<evidence type="ECO:0000256" key="8">
    <source>
        <dbReference type="ARBA" id="ARBA00022679"/>
    </source>
</evidence>
<feature type="compositionally biased region" description="Basic and acidic residues" evidence="23">
    <location>
        <begin position="438"/>
        <end position="459"/>
    </location>
</feature>
<keyword evidence="6" id="KW-0597">Phosphoprotein</keyword>
<evidence type="ECO:0000256" key="4">
    <source>
        <dbReference type="ARBA" id="ARBA00018517"/>
    </source>
</evidence>
<evidence type="ECO:0000256" key="10">
    <source>
        <dbReference type="ARBA" id="ARBA00023015"/>
    </source>
</evidence>
<dbReference type="InterPro" id="IPR019012">
    <property type="entry name" value="RNA_cap_Gua-N2-MeTrfase"/>
</dbReference>
<evidence type="ECO:0000256" key="15">
    <source>
        <dbReference type="ARBA" id="ARBA00048740"/>
    </source>
</evidence>
<feature type="compositionally biased region" description="Basic residues" evidence="23">
    <location>
        <begin position="494"/>
        <end position="503"/>
    </location>
</feature>
<evidence type="ECO:0000256" key="2">
    <source>
        <dbReference type="ARBA" id="ARBA00004496"/>
    </source>
</evidence>
<feature type="region of interest" description="Disordered" evidence="23">
    <location>
        <begin position="519"/>
        <end position="548"/>
    </location>
</feature>
<dbReference type="AlphaFoldDB" id="A0A0P4WBH3"/>
<feature type="region of interest" description="Disordered" evidence="23">
    <location>
        <begin position="284"/>
        <end position="315"/>
    </location>
</feature>
<accession>A0A0P4WBH3</accession>
<evidence type="ECO:0000256" key="20">
    <source>
        <dbReference type="ARBA" id="ARBA00064494"/>
    </source>
</evidence>
<dbReference type="PANTHER" id="PTHR14741:SF32">
    <property type="entry name" value="TRIMETHYLGUANOSINE SYNTHASE"/>
    <property type="match status" value="1"/>
</dbReference>
<keyword evidence="12" id="KW-0539">Nucleus</keyword>
<feature type="compositionally biased region" description="Basic and acidic residues" evidence="23">
    <location>
        <begin position="284"/>
        <end position="296"/>
    </location>
</feature>
<evidence type="ECO:0000256" key="3">
    <source>
        <dbReference type="ARBA" id="ARBA00004604"/>
    </source>
</evidence>
<comment type="subcellular location">
    <subcellularLocation>
        <location evidence="2">Cytoplasm</location>
    </subcellularLocation>
    <subcellularLocation>
        <location evidence="1">Nucleus</location>
        <location evidence="1">Cajal body</location>
    </subcellularLocation>
    <subcellularLocation>
        <location evidence="3">Nucleus</location>
        <location evidence="3">Nucleolus</location>
    </subcellularLocation>
</comment>
<dbReference type="GO" id="GO:0015030">
    <property type="term" value="C:Cajal body"/>
    <property type="evidence" value="ECO:0007669"/>
    <property type="project" value="UniProtKB-SubCell"/>
</dbReference>
<evidence type="ECO:0000256" key="17">
    <source>
        <dbReference type="ARBA" id="ARBA00049075"/>
    </source>
</evidence>
<comment type="catalytic activity">
    <reaction evidence="15">
        <text>a 5'-end (N(7)-methyl 5'-triphosphoguanosine)-ribonucleoside in snoRNA + S-adenosyl-L-methionine = a 5'-end (N(2),N(7)-dimethyl 5'-triphosphoguanosine)-ribonucleoside in snoRNA + S-adenosyl-L-homocysteine + H(+)</text>
        <dbReference type="Rhea" id="RHEA:78475"/>
        <dbReference type="Rhea" id="RHEA-COMP:19086"/>
        <dbReference type="Rhea" id="RHEA-COMP:19088"/>
        <dbReference type="ChEBI" id="CHEBI:15378"/>
        <dbReference type="ChEBI" id="CHEBI:57856"/>
        <dbReference type="ChEBI" id="CHEBI:59789"/>
        <dbReference type="ChEBI" id="CHEBI:156461"/>
        <dbReference type="ChEBI" id="CHEBI:172880"/>
    </reaction>
    <physiologicalReaction direction="left-to-right" evidence="15">
        <dbReference type="Rhea" id="RHEA:78476"/>
    </physiologicalReaction>
</comment>
<keyword evidence="5" id="KW-0963">Cytoplasm</keyword>
<evidence type="ECO:0000256" key="11">
    <source>
        <dbReference type="ARBA" id="ARBA00023163"/>
    </source>
</evidence>
<keyword evidence="10" id="KW-0805">Transcription regulation</keyword>
<dbReference type="GO" id="GO:0005737">
    <property type="term" value="C:cytoplasm"/>
    <property type="evidence" value="ECO:0007669"/>
    <property type="project" value="UniProtKB-SubCell"/>
</dbReference>
<keyword evidence="7" id="KW-0489">Methyltransferase</keyword>
<comment type="subunit">
    <text evidence="20">May form homooligomers. Interacts with CREBBP/CBP, EED/WAIT1, EP300/P300, NCOA6/PRIP, PPARBP/PBP and SMN.</text>
</comment>
<comment type="catalytic activity">
    <reaction evidence="16">
        <text>a 5'-end (N(2),N(7)-dimethyl 5'-triphosphoguanosine)-ribonucleoside in snRNA + S-adenosyl-L-methionine = a 5'-end (N(2),N(2),N(7)-trimethyl 5'-triphosphoguanosine)-ribonucleoside in snRNA + S-adenosyl-L-homocysteine + H(+)</text>
        <dbReference type="Rhea" id="RHEA:78479"/>
        <dbReference type="Rhea" id="RHEA-COMP:19087"/>
        <dbReference type="Rhea" id="RHEA-COMP:19089"/>
        <dbReference type="ChEBI" id="CHEBI:15378"/>
        <dbReference type="ChEBI" id="CHEBI:57856"/>
        <dbReference type="ChEBI" id="CHEBI:59789"/>
        <dbReference type="ChEBI" id="CHEBI:167623"/>
        <dbReference type="ChEBI" id="CHEBI:172880"/>
    </reaction>
    <physiologicalReaction direction="left-to-right" evidence="16">
        <dbReference type="Rhea" id="RHEA:78480"/>
    </physiologicalReaction>
</comment>